<evidence type="ECO:0008006" key="3">
    <source>
        <dbReference type="Google" id="ProtNLM"/>
    </source>
</evidence>
<dbReference type="PROSITE" id="PS51257">
    <property type="entry name" value="PROKAR_LIPOPROTEIN"/>
    <property type="match status" value="1"/>
</dbReference>
<organism evidence="1 2">
    <name type="scientific">Halobacteriovorax marinus</name>
    <dbReference type="NCBI Taxonomy" id="97084"/>
    <lineage>
        <taxon>Bacteria</taxon>
        <taxon>Pseudomonadati</taxon>
        <taxon>Bdellovibrionota</taxon>
        <taxon>Bacteriovoracia</taxon>
        <taxon>Bacteriovoracales</taxon>
        <taxon>Halobacteriovoraceae</taxon>
        <taxon>Halobacteriovorax</taxon>
    </lineage>
</organism>
<accession>A0A1Y5F5V5</accession>
<sequence length="331" mass="37184">MLRKRVSFIVMSLMTIGVNLSYGCFEHGHGGFNIYTVGENVSTIEDIYLQSYKRGEVKDDKGSFVFSFNFVDNKKDVIVKVGNERCVLKSSWDKSYEKFGCQPHAYSYKASSSKCKSILKNLPGSSAISVNFEKREILFPINLVRTISKNVNLTKNDLTKMQSDFLKNSTVIARHSNFKPDAELLKFSNILNFSNPNTEITKIGKRFQMIVGKFKLKNLDKMFHLGNWAGGDNVTKSLIGKTMDFPAIFIKQDKGLPRMVGDGSWCSSSVIIGETFSSTHVESLYDFKVTNAYDFSGNGLPDVIEINNKFSYQINSDNTVTVLDNDKVCGD</sequence>
<gene>
    <name evidence="1" type="ORF">A9Q84_15380</name>
</gene>
<evidence type="ECO:0000313" key="1">
    <source>
        <dbReference type="EMBL" id="OUR95879.1"/>
    </source>
</evidence>
<evidence type="ECO:0000313" key="2">
    <source>
        <dbReference type="Proteomes" id="UP000196531"/>
    </source>
</evidence>
<protein>
    <recommendedName>
        <fullName evidence="3">Lipoprotein</fullName>
    </recommendedName>
</protein>
<proteinExistence type="predicted"/>
<name>A0A1Y5F5V5_9BACT</name>
<dbReference type="Proteomes" id="UP000196531">
    <property type="component" value="Unassembled WGS sequence"/>
</dbReference>
<comment type="caution">
    <text evidence="1">The sequence shown here is derived from an EMBL/GenBank/DDBJ whole genome shotgun (WGS) entry which is preliminary data.</text>
</comment>
<dbReference type="EMBL" id="MAAO01000007">
    <property type="protein sequence ID" value="OUR95879.1"/>
    <property type="molecule type" value="Genomic_DNA"/>
</dbReference>
<dbReference type="AlphaFoldDB" id="A0A1Y5F5V5"/>
<reference evidence="2" key="1">
    <citation type="journal article" date="2017" name="Proc. Natl. Acad. Sci. U.S.A.">
        <title>Simulation of Deepwater Horizon oil plume reveals substrate specialization within a complex community of hydrocarbon-degraders.</title>
        <authorList>
            <person name="Hu P."/>
            <person name="Dubinsky E.A."/>
            <person name="Probst A.J."/>
            <person name="Wang J."/>
            <person name="Sieber C.M.K."/>
            <person name="Tom L.M."/>
            <person name="Gardinali P."/>
            <person name="Banfield J.F."/>
            <person name="Atlas R.M."/>
            <person name="Andersen G.L."/>
        </authorList>
    </citation>
    <scope>NUCLEOTIDE SEQUENCE [LARGE SCALE GENOMIC DNA]</scope>
</reference>